<protein>
    <recommendedName>
        <fullName evidence="4">DUF1566 domain-containing protein</fullName>
    </recommendedName>
</protein>
<sequence>MTKVTRKVRTVMFCAALLPFGGTLASQSQCLEPADDTIGVVSDRYCGHEGIALFYAGAADGIQTFFDANGEDPQLRWDSRECHQCGPELKTSTADGRSNTYEHLWGFNGSQGVSHFVAAQYCVEKGEGWFLPAIGQLDLVWQHRERIDFEQIGLEESMMPYWSSSNDPDSRQAFHQRFNDGEQGVFFKHFLRNVRCARSS</sequence>
<accession>A0A972JBI9</accession>
<feature type="signal peptide" evidence="1">
    <location>
        <begin position="1"/>
        <end position="25"/>
    </location>
</feature>
<gene>
    <name evidence="2" type="ORF">GPA21_19250</name>
</gene>
<evidence type="ECO:0008006" key="4">
    <source>
        <dbReference type="Google" id="ProtNLM"/>
    </source>
</evidence>
<reference evidence="2" key="1">
    <citation type="submission" date="2019-12" db="EMBL/GenBank/DDBJ databases">
        <title>Comparative genomics gives insights into the taxonomy of the Azoarcus-Aromatoleum group and reveals separate origins of nif in the plant-associated Azoarcus and non-plant-associated Aromatoleum sub-groups.</title>
        <authorList>
            <person name="Lafos M."/>
            <person name="Maluk M."/>
            <person name="Batista M."/>
            <person name="Junghare M."/>
            <person name="Carmona M."/>
            <person name="Faoro H."/>
            <person name="Cruz L.M."/>
            <person name="Battistoni F."/>
            <person name="De Souza E."/>
            <person name="Pedrosa F."/>
            <person name="Chen W.-M."/>
            <person name="Poole P.S."/>
            <person name="Dixon R.A."/>
            <person name="James E.K."/>
        </authorList>
    </citation>
    <scope>NUCLEOTIDE SEQUENCE</scope>
    <source>
        <strain evidence="2">NSC3</strain>
    </source>
</reference>
<proteinExistence type="predicted"/>
<dbReference type="Proteomes" id="UP000599523">
    <property type="component" value="Unassembled WGS sequence"/>
</dbReference>
<name>A0A972JBI9_9RHOO</name>
<feature type="chain" id="PRO_5036846587" description="DUF1566 domain-containing protein" evidence="1">
    <location>
        <begin position="26"/>
        <end position="200"/>
    </location>
</feature>
<dbReference type="AlphaFoldDB" id="A0A972JBI9"/>
<evidence type="ECO:0000256" key="1">
    <source>
        <dbReference type="SAM" id="SignalP"/>
    </source>
</evidence>
<organism evidence="2 3">
    <name type="scientific">Azoarcus taiwanensis</name>
    <dbReference type="NCBI Taxonomy" id="666964"/>
    <lineage>
        <taxon>Bacteria</taxon>
        <taxon>Pseudomonadati</taxon>
        <taxon>Pseudomonadota</taxon>
        <taxon>Betaproteobacteria</taxon>
        <taxon>Rhodocyclales</taxon>
        <taxon>Zoogloeaceae</taxon>
        <taxon>Azoarcus</taxon>
    </lineage>
</organism>
<dbReference type="EMBL" id="WTVM01000203">
    <property type="protein sequence ID" value="NMG05080.1"/>
    <property type="molecule type" value="Genomic_DNA"/>
</dbReference>
<evidence type="ECO:0000313" key="2">
    <source>
        <dbReference type="EMBL" id="NMG05080.1"/>
    </source>
</evidence>
<keyword evidence="1" id="KW-0732">Signal</keyword>
<dbReference type="RefSeq" id="WP_168989695.1">
    <property type="nucleotide sequence ID" value="NZ_CAWPHM010000115.1"/>
</dbReference>
<evidence type="ECO:0000313" key="3">
    <source>
        <dbReference type="Proteomes" id="UP000599523"/>
    </source>
</evidence>
<keyword evidence="3" id="KW-1185">Reference proteome</keyword>
<comment type="caution">
    <text evidence="2">The sequence shown here is derived from an EMBL/GenBank/DDBJ whole genome shotgun (WGS) entry which is preliminary data.</text>
</comment>